<proteinExistence type="predicted"/>
<reference evidence="1 2" key="1">
    <citation type="submission" date="2023-09" db="EMBL/GenBank/DDBJ databases">
        <authorList>
            <person name="Wang M."/>
        </authorList>
    </citation>
    <scope>NUCLEOTIDE SEQUENCE [LARGE SCALE GENOMIC DNA]</scope>
    <source>
        <strain evidence="1">GT-2023</strain>
        <tissue evidence="1">Liver</tissue>
    </source>
</reference>
<keyword evidence="2" id="KW-1185">Reference proteome</keyword>
<evidence type="ECO:0000313" key="1">
    <source>
        <dbReference type="EMBL" id="KAL1274370.1"/>
    </source>
</evidence>
<name>A0ABR3NBS3_9TELE</name>
<evidence type="ECO:0000313" key="2">
    <source>
        <dbReference type="Proteomes" id="UP001558613"/>
    </source>
</evidence>
<sequence>MRILPHTLVGYLTEVNSASAFHHTPKPRLARSDPRDLSGRKRWAFSPDGALTWPDQAPEVTVETRQALARTGSLALSPTVETRILLRWIATQAKNLTEGFIKSKMSCHCVIMA</sequence>
<dbReference type="EMBL" id="JAYMGO010000005">
    <property type="protein sequence ID" value="KAL1274370.1"/>
    <property type="molecule type" value="Genomic_DNA"/>
</dbReference>
<organism evidence="1 2">
    <name type="scientific">Cirrhinus molitorella</name>
    <name type="common">mud carp</name>
    <dbReference type="NCBI Taxonomy" id="172907"/>
    <lineage>
        <taxon>Eukaryota</taxon>
        <taxon>Metazoa</taxon>
        <taxon>Chordata</taxon>
        <taxon>Craniata</taxon>
        <taxon>Vertebrata</taxon>
        <taxon>Euteleostomi</taxon>
        <taxon>Actinopterygii</taxon>
        <taxon>Neopterygii</taxon>
        <taxon>Teleostei</taxon>
        <taxon>Ostariophysi</taxon>
        <taxon>Cypriniformes</taxon>
        <taxon>Cyprinidae</taxon>
        <taxon>Labeoninae</taxon>
        <taxon>Labeonini</taxon>
        <taxon>Cirrhinus</taxon>
    </lineage>
</organism>
<accession>A0ABR3NBS3</accession>
<comment type="caution">
    <text evidence="1">The sequence shown here is derived from an EMBL/GenBank/DDBJ whole genome shotgun (WGS) entry which is preliminary data.</text>
</comment>
<dbReference type="Proteomes" id="UP001558613">
    <property type="component" value="Unassembled WGS sequence"/>
</dbReference>
<protein>
    <recommendedName>
        <fullName evidence="3">DUF2442 domain-containing protein</fullName>
    </recommendedName>
</protein>
<gene>
    <name evidence="1" type="ORF">QQF64_027184</name>
</gene>
<evidence type="ECO:0008006" key="3">
    <source>
        <dbReference type="Google" id="ProtNLM"/>
    </source>
</evidence>